<organism evidence="2 3">
    <name type="scientific">Trifolium medium</name>
    <dbReference type="NCBI Taxonomy" id="97028"/>
    <lineage>
        <taxon>Eukaryota</taxon>
        <taxon>Viridiplantae</taxon>
        <taxon>Streptophyta</taxon>
        <taxon>Embryophyta</taxon>
        <taxon>Tracheophyta</taxon>
        <taxon>Spermatophyta</taxon>
        <taxon>Magnoliopsida</taxon>
        <taxon>eudicotyledons</taxon>
        <taxon>Gunneridae</taxon>
        <taxon>Pentapetalae</taxon>
        <taxon>rosids</taxon>
        <taxon>fabids</taxon>
        <taxon>Fabales</taxon>
        <taxon>Fabaceae</taxon>
        <taxon>Papilionoideae</taxon>
        <taxon>50 kb inversion clade</taxon>
        <taxon>NPAAA clade</taxon>
        <taxon>Hologalegina</taxon>
        <taxon>IRL clade</taxon>
        <taxon>Trifolieae</taxon>
        <taxon>Trifolium</taxon>
    </lineage>
</organism>
<accession>A0A392SH52</accession>
<feature type="compositionally biased region" description="Polar residues" evidence="1">
    <location>
        <begin position="36"/>
        <end position="51"/>
    </location>
</feature>
<reference evidence="2 3" key="1">
    <citation type="journal article" date="2018" name="Front. Plant Sci.">
        <title>Red Clover (Trifolium pratense) and Zigzag Clover (T. medium) - A Picture of Genomic Similarities and Differences.</title>
        <authorList>
            <person name="Dluhosova J."/>
            <person name="Istvanek J."/>
            <person name="Nedelnik J."/>
            <person name="Repkova J."/>
        </authorList>
    </citation>
    <scope>NUCLEOTIDE SEQUENCE [LARGE SCALE GENOMIC DNA]</scope>
    <source>
        <strain evidence="3">cv. 10/8</strain>
        <tissue evidence="2">Leaf</tissue>
    </source>
</reference>
<proteinExistence type="predicted"/>
<name>A0A392SH52_9FABA</name>
<protein>
    <submittedName>
        <fullName evidence="2">Uncharacterized protein</fullName>
    </submittedName>
</protein>
<dbReference type="Proteomes" id="UP000265520">
    <property type="component" value="Unassembled WGS sequence"/>
</dbReference>
<keyword evidence="3" id="KW-1185">Reference proteome</keyword>
<sequence length="85" mass="9132">MPKIQEVSLFNSTGDTATGDEVDYEETIPAGEGILQPSSSQNAATVQSSAPSVWDPNFNPMDFVEKELNMVGDSSRFSDTSAEDI</sequence>
<comment type="caution">
    <text evidence="2">The sequence shown here is derived from an EMBL/GenBank/DDBJ whole genome shotgun (WGS) entry which is preliminary data.</text>
</comment>
<dbReference type="AlphaFoldDB" id="A0A392SH52"/>
<dbReference type="EMBL" id="LXQA010368560">
    <property type="protein sequence ID" value="MCI47186.1"/>
    <property type="molecule type" value="Genomic_DNA"/>
</dbReference>
<evidence type="ECO:0000313" key="3">
    <source>
        <dbReference type="Proteomes" id="UP000265520"/>
    </source>
</evidence>
<evidence type="ECO:0000313" key="2">
    <source>
        <dbReference type="EMBL" id="MCI47186.1"/>
    </source>
</evidence>
<feature type="region of interest" description="Disordered" evidence="1">
    <location>
        <begin position="1"/>
        <end position="57"/>
    </location>
</feature>
<evidence type="ECO:0000256" key="1">
    <source>
        <dbReference type="SAM" id="MobiDB-lite"/>
    </source>
</evidence>